<protein>
    <recommendedName>
        <fullName evidence="1">ATPase AAA-type core domain-containing protein</fullName>
    </recommendedName>
</protein>
<dbReference type="Pfam" id="PF13304">
    <property type="entry name" value="AAA_21"/>
    <property type="match status" value="1"/>
</dbReference>
<comment type="caution">
    <text evidence="2">The sequence shown here is derived from an EMBL/GenBank/DDBJ whole genome shotgun (WGS) entry which is preliminary data.</text>
</comment>
<gene>
    <name evidence="2" type="ORF">AYY18_09885</name>
</gene>
<dbReference type="EMBL" id="LZEY01000056">
    <property type="protein sequence ID" value="OBU04239.1"/>
    <property type="molecule type" value="Genomic_DNA"/>
</dbReference>
<proteinExistence type="predicted"/>
<sequence length="414" mass="47812">MEPERENVKQFENYLSLHFFEGKSVTLIPKKDREENKEQNDVVYIKIGDEEMLPIYQLGDGIQALITLTVKPFLTTEPTMFFIEEPEQHLHAGMQRALINALRACPQHKYFFTTQSNHFIDLSVESHDIALFSVKKTLDNNKANSTIINQHDRSEILKDLGVLASSVLLANCSIWVEGITDKFYLRVYLNRFINNLEIESKSESLSIKEREILAKRYQKLRSLNENLHYVFVEYQGSNITHWNFLDDTSENDTPAKKLCHDIFLLADQDISQKGTRTDDLEQALGKHFHLLDRKEIENYIPAQVITETAKKCWENFNGKADSILDENKLSELCFKDKTIGIGKILEPCIIRGNDVKTERKFFEDKSGTIKDKVKFCETACTLMQSGDIEWELTPELDGLCNKIWAFIEESNKAV</sequence>
<accession>A0A1B8H591</accession>
<evidence type="ECO:0000313" key="3">
    <source>
        <dbReference type="Proteomes" id="UP000092377"/>
    </source>
</evidence>
<feature type="domain" description="ATPase AAA-type core" evidence="1">
    <location>
        <begin position="28"/>
        <end position="121"/>
    </location>
</feature>
<dbReference type="PANTHER" id="PTHR43581">
    <property type="entry name" value="ATP/GTP PHOSPHATASE"/>
    <property type="match status" value="1"/>
</dbReference>
<dbReference type="AlphaFoldDB" id="A0A1B8H591"/>
<dbReference type="InterPro" id="IPR027417">
    <property type="entry name" value="P-loop_NTPase"/>
</dbReference>
<dbReference type="InterPro" id="IPR051396">
    <property type="entry name" value="Bact_Antivir_Def_Nuclease"/>
</dbReference>
<organism evidence="2 3">
    <name type="scientific">Morganella psychrotolerans</name>
    <dbReference type="NCBI Taxonomy" id="368603"/>
    <lineage>
        <taxon>Bacteria</taxon>
        <taxon>Pseudomonadati</taxon>
        <taxon>Pseudomonadota</taxon>
        <taxon>Gammaproteobacteria</taxon>
        <taxon>Enterobacterales</taxon>
        <taxon>Morganellaceae</taxon>
        <taxon>Morganella</taxon>
    </lineage>
</organism>
<evidence type="ECO:0000259" key="1">
    <source>
        <dbReference type="Pfam" id="PF13304"/>
    </source>
</evidence>
<dbReference type="Gene3D" id="3.40.50.300">
    <property type="entry name" value="P-loop containing nucleotide triphosphate hydrolases"/>
    <property type="match status" value="1"/>
</dbReference>
<dbReference type="Proteomes" id="UP000092377">
    <property type="component" value="Unassembled WGS sequence"/>
</dbReference>
<dbReference type="GO" id="GO:0016887">
    <property type="term" value="F:ATP hydrolysis activity"/>
    <property type="evidence" value="ECO:0007669"/>
    <property type="project" value="InterPro"/>
</dbReference>
<dbReference type="InterPro" id="IPR003959">
    <property type="entry name" value="ATPase_AAA_core"/>
</dbReference>
<name>A0A1B8H591_9GAMM</name>
<reference evidence="3" key="1">
    <citation type="submission" date="2016-06" db="EMBL/GenBank/DDBJ databases">
        <authorList>
            <person name="Butler K."/>
        </authorList>
    </citation>
    <scope>NUCLEOTIDE SEQUENCE [LARGE SCALE GENOMIC DNA]</scope>
    <source>
        <strain evidence="3">GCSL-Mp20</strain>
    </source>
</reference>
<dbReference type="PANTHER" id="PTHR43581:SF4">
    <property type="entry name" value="ATP_GTP PHOSPHATASE"/>
    <property type="match status" value="1"/>
</dbReference>
<dbReference type="GO" id="GO:0005524">
    <property type="term" value="F:ATP binding"/>
    <property type="evidence" value="ECO:0007669"/>
    <property type="project" value="InterPro"/>
</dbReference>
<evidence type="ECO:0000313" key="2">
    <source>
        <dbReference type="EMBL" id="OBU04239.1"/>
    </source>
</evidence>
<keyword evidence="3" id="KW-1185">Reference proteome</keyword>